<feature type="transmembrane region" description="Helical" evidence="7">
    <location>
        <begin position="23"/>
        <end position="43"/>
    </location>
</feature>
<keyword evidence="9" id="KW-0012">Acyltransferase</keyword>
<evidence type="ECO:0000256" key="2">
    <source>
        <dbReference type="ARBA" id="ARBA00007400"/>
    </source>
</evidence>
<dbReference type="Pfam" id="PF01757">
    <property type="entry name" value="Acyl_transf_3"/>
    <property type="match status" value="1"/>
</dbReference>
<dbReference type="PANTHER" id="PTHR40074">
    <property type="entry name" value="O-ACETYLTRANSFERASE WECH"/>
    <property type="match status" value="1"/>
</dbReference>
<evidence type="ECO:0000256" key="6">
    <source>
        <dbReference type="ARBA" id="ARBA00023136"/>
    </source>
</evidence>
<comment type="similarity">
    <text evidence="2">Belongs to the acyltransferase 3 family.</text>
</comment>
<dbReference type="EMBL" id="WKMO01000174">
    <property type="protein sequence ID" value="MSB76467.1"/>
    <property type="molecule type" value="Genomic_DNA"/>
</dbReference>
<feature type="transmembrane region" description="Helical" evidence="7">
    <location>
        <begin position="63"/>
        <end position="87"/>
    </location>
</feature>
<dbReference type="GO" id="GO:0005886">
    <property type="term" value="C:plasma membrane"/>
    <property type="evidence" value="ECO:0007669"/>
    <property type="project" value="UniProtKB-SubCell"/>
</dbReference>
<dbReference type="RefSeq" id="WP_172733663.1">
    <property type="nucleotide sequence ID" value="NZ_WKMO01000174.1"/>
</dbReference>
<accession>A0A9Q4QYW0</accession>
<evidence type="ECO:0000256" key="5">
    <source>
        <dbReference type="ARBA" id="ARBA00022989"/>
    </source>
</evidence>
<feature type="non-terminal residue" evidence="9">
    <location>
        <position position="147"/>
    </location>
</feature>
<keyword evidence="6 7" id="KW-0472">Membrane</keyword>
<comment type="subcellular location">
    <subcellularLocation>
        <location evidence="1">Cell membrane</location>
        <topology evidence="1">Multi-pass membrane protein</topology>
    </subcellularLocation>
</comment>
<dbReference type="PANTHER" id="PTHR40074:SF2">
    <property type="entry name" value="O-ACETYLTRANSFERASE WECH"/>
    <property type="match status" value="1"/>
</dbReference>
<dbReference type="AlphaFoldDB" id="A0A9Q4QYW0"/>
<organism evidence="9 10">
    <name type="scientific">Parabacteroides distasonis</name>
    <dbReference type="NCBI Taxonomy" id="823"/>
    <lineage>
        <taxon>Bacteria</taxon>
        <taxon>Pseudomonadati</taxon>
        <taxon>Bacteroidota</taxon>
        <taxon>Bacteroidia</taxon>
        <taxon>Bacteroidales</taxon>
        <taxon>Tannerellaceae</taxon>
        <taxon>Parabacteroides</taxon>
    </lineage>
</organism>
<keyword evidence="5 7" id="KW-1133">Transmembrane helix</keyword>
<evidence type="ECO:0000256" key="4">
    <source>
        <dbReference type="ARBA" id="ARBA00022692"/>
    </source>
</evidence>
<evidence type="ECO:0000256" key="3">
    <source>
        <dbReference type="ARBA" id="ARBA00022475"/>
    </source>
</evidence>
<keyword evidence="3" id="KW-1003">Cell membrane</keyword>
<evidence type="ECO:0000256" key="7">
    <source>
        <dbReference type="SAM" id="Phobius"/>
    </source>
</evidence>
<evidence type="ECO:0000313" key="9">
    <source>
        <dbReference type="EMBL" id="MSB76467.1"/>
    </source>
</evidence>
<comment type="caution">
    <text evidence="9">The sequence shown here is derived from an EMBL/GenBank/DDBJ whole genome shotgun (WGS) entry which is preliminary data.</text>
</comment>
<dbReference type="GO" id="GO:0016413">
    <property type="term" value="F:O-acetyltransferase activity"/>
    <property type="evidence" value="ECO:0007669"/>
    <property type="project" value="TreeGrafter"/>
</dbReference>
<keyword evidence="4 7" id="KW-0812">Transmembrane</keyword>
<reference evidence="9 10" key="1">
    <citation type="journal article" date="2019" name="Nat. Med.">
        <title>A library of human gut bacterial isolates paired with longitudinal multiomics data enables mechanistic microbiome research.</title>
        <authorList>
            <person name="Poyet M."/>
            <person name="Groussin M."/>
            <person name="Gibbons S.M."/>
            <person name="Avila-Pacheco J."/>
            <person name="Jiang X."/>
            <person name="Kearney S.M."/>
            <person name="Perrotta A.R."/>
            <person name="Berdy B."/>
            <person name="Zhao S."/>
            <person name="Lieberman T.D."/>
            <person name="Swanson P.K."/>
            <person name="Smith M."/>
            <person name="Roesemann S."/>
            <person name="Alexander J.E."/>
            <person name="Rich S.A."/>
            <person name="Livny J."/>
            <person name="Vlamakis H."/>
            <person name="Clish C."/>
            <person name="Bullock K."/>
            <person name="Deik A."/>
            <person name="Scott J."/>
            <person name="Pierce K.A."/>
            <person name="Xavier R.J."/>
            <person name="Alm E.J."/>
        </authorList>
    </citation>
    <scope>NUCLEOTIDE SEQUENCE [LARGE SCALE GENOMIC DNA]</scope>
    <source>
        <strain evidence="9 10">BIOML-A20</strain>
    </source>
</reference>
<evidence type="ECO:0000313" key="10">
    <source>
        <dbReference type="Proteomes" id="UP000441609"/>
    </source>
</evidence>
<sequence length="147" mass="16997">MSYHCPNFAIEKIEYQMKNVNHIVWADLIRVIAILMVICIHCSDPFNVSPEARLNPEYNLWGSIYGAFLRPCVPLFVMLTGMLLLPVEQEIGQFYKKRMLRVIVPFIVWSLLYNLFPWFTGILGLDNSVLSEMFAYAGESPSQTWDS</sequence>
<name>A0A9Q4QYW0_PARDI</name>
<feature type="domain" description="Acyltransferase 3" evidence="8">
    <location>
        <begin position="24"/>
        <end position="124"/>
    </location>
</feature>
<dbReference type="InterPro" id="IPR002656">
    <property type="entry name" value="Acyl_transf_3_dom"/>
</dbReference>
<feature type="transmembrane region" description="Helical" evidence="7">
    <location>
        <begin position="99"/>
        <end position="119"/>
    </location>
</feature>
<dbReference type="Proteomes" id="UP000441609">
    <property type="component" value="Unassembled WGS sequence"/>
</dbReference>
<evidence type="ECO:0000256" key="1">
    <source>
        <dbReference type="ARBA" id="ARBA00004651"/>
    </source>
</evidence>
<proteinExistence type="inferred from homology"/>
<keyword evidence="9" id="KW-0808">Transferase</keyword>
<dbReference type="GO" id="GO:0009246">
    <property type="term" value="P:enterobacterial common antigen biosynthetic process"/>
    <property type="evidence" value="ECO:0007669"/>
    <property type="project" value="TreeGrafter"/>
</dbReference>
<evidence type="ECO:0000259" key="8">
    <source>
        <dbReference type="Pfam" id="PF01757"/>
    </source>
</evidence>
<gene>
    <name evidence="9" type="ORF">GKD70_24835</name>
</gene>
<protein>
    <submittedName>
        <fullName evidence="9">Acyltransferase family protein</fullName>
    </submittedName>
</protein>